<keyword evidence="10" id="KW-1185">Reference proteome</keyword>
<feature type="transmembrane region" description="Helical" evidence="7">
    <location>
        <begin position="308"/>
        <end position="331"/>
    </location>
</feature>
<dbReference type="Pfam" id="PF07690">
    <property type="entry name" value="MFS_1"/>
    <property type="match status" value="1"/>
</dbReference>
<evidence type="ECO:0000256" key="3">
    <source>
        <dbReference type="ARBA" id="ARBA00022475"/>
    </source>
</evidence>
<dbReference type="AlphaFoldDB" id="A0A0Q3VIS4"/>
<dbReference type="InterPro" id="IPR036259">
    <property type="entry name" value="MFS_trans_sf"/>
</dbReference>
<proteinExistence type="predicted"/>
<feature type="transmembrane region" description="Helical" evidence="7">
    <location>
        <begin position="343"/>
        <end position="365"/>
    </location>
</feature>
<reference evidence="9 10" key="1">
    <citation type="submission" date="2015-09" db="EMBL/GenBank/DDBJ databases">
        <title>Genome sequencing project for genomic taxonomy and phylogenomics of Bacillus-like bacteria.</title>
        <authorList>
            <person name="Liu B."/>
            <person name="Wang J."/>
            <person name="Zhu Y."/>
            <person name="Liu G."/>
            <person name="Chen Q."/>
            <person name="Chen Z."/>
            <person name="Lan J."/>
            <person name="Che J."/>
            <person name="Ge C."/>
            <person name="Shi H."/>
            <person name="Pan Z."/>
            <person name="Liu X."/>
        </authorList>
    </citation>
    <scope>NUCLEOTIDE SEQUENCE [LARGE SCALE GENOMIC DNA]</scope>
    <source>
        <strain evidence="9 10">FJAT-18043</strain>
    </source>
</reference>
<feature type="transmembrane region" description="Helical" evidence="7">
    <location>
        <begin position="169"/>
        <end position="188"/>
    </location>
</feature>
<dbReference type="InterPro" id="IPR005829">
    <property type="entry name" value="Sugar_transporter_CS"/>
</dbReference>
<evidence type="ECO:0000256" key="6">
    <source>
        <dbReference type="ARBA" id="ARBA00023136"/>
    </source>
</evidence>
<dbReference type="SUPFAM" id="SSF103473">
    <property type="entry name" value="MFS general substrate transporter"/>
    <property type="match status" value="1"/>
</dbReference>
<evidence type="ECO:0000256" key="7">
    <source>
        <dbReference type="SAM" id="Phobius"/>
    </source>
</evidence>
<dbReference type="PANTHER" id="PTHR43414:SF1">
    <property type="entry name" value="PEPTIDE PERMEASE"/>
    <property type="match status" value="1"/>
</dbReference>
<feature type="transmembrane region" description="Helical" evidence="7">
    <location>
        <begin position="283"/>
        <end position="302"/>
    </location>
</feature>
<gene>
    <name evidence="9" type="ORF">AN957_23220</name>
</gene>
<keyword evidence="3" id="KW-1003">Cell membrane</keyword>
<dbReference type="GO" id="GO:0022857">
    <property type="term" value="F:transmembrane transporter activity"/>
    <property type="evidence" value="ECO:0007669"/>
    <property type="project" value="InterPro"/>
</dbReference>
<protein>
    <recommendedName>
        <fullName evidence="8">Major facilitator superfamily (MFS) profile domain-containing protein</fullName>
    </recommendedName>
</protein>
<keyword evidence="6 7" id="KW-0472">Membrane</keyword>
<organism evidence="9 10">
    <name type="scientific">Cytobacillus solani</name>
    <dbReference type="NCBI Taxonomy" id="1637975"/>
    <lineage>
        <taxon>Bacteria</taxon>
        <taxon>Bacillati</taxon>
        <taxon>Bacillota</taxon>
        <taxon>Bacilli</taxon>
        <taxon>Bacillales</taxon>
        <taxon>Bacillaceae</taxon>
        <taxon>Cytobacillus</taxon>
    </lineage>
</organism>
<feature type="transmembrane region" description="Helical" evidence="7">
    <location>
        <begin position="104"/>
        <end position="123"/>
    </location>
</feature>
<evidence type="ECO:0000256" key="4">
    <source>
        <dbReference type="ARBA" id="ARBA00022692"/>
    </source>
</evidence>
<dbReference type="PROSITE" id="PS50850">
    <property type="entry name" value="MFS"/>
    <property type="match status" value="1"/>
</dbReference>
<feature type="domain" description="Major facilitator superfamily (MFS) profile" evidence="8">
    <location>
        <begin position="14"/>
        <end position="396"/>
    </location>
</feature>
<dbReference type="InterPro" id="IPR011701">
    <property type="entry name" value="MFS"/>
</dbReference>
<feature type="transmembrane region" description="Helical" evidence="7">
    <location>
        <begin position="371"/>
        <end position="389"/>
    </location>
</feature>
<accession>A0A0Q3VIS4</accession>
<evidence type="ECO:0000313" key="9">
    <source>
        <dbReference type="EMBL" id="KQL21194.1"/>
    </source>
</evidence>
<dbReference type="PROSITE" id="PS00216">
    <property type="entry name" value="SUGAR_TRANSPORT_1"/>
    <property type="match status" value="1"/>
</dbReference>
<name>A0A0Q3VIS4_9BACI</name>
<evidence type="ECO:0000256" key="1">
    <source>
        <dbReference type="ARBA" id="ARBA00004651"/>
    </source>
</evidence>
<comment type="subcellular location">
    <subcellularLocation>
        <location evidence="1">Cell membrane</location>
        <topology evidence="1">Multi-pass membrane protein</topology>
    </subcellularLocation>
</comment>
<dbReference type="PANTHER" id="PTHR43414">
    <property type="entry name" value="MULTIDRUG RESISTANCE PROTEIN MDTG"/>
    <property type="match status" value="1"/>
</dbReference>
<dbReference type="InterPro" id="IPR020846">
    <property type="entry name" value="MFS_dom"/>
</dbReference>
<dbReference type="GO" id="GO:0005886">
    <property type="term" value="C:plasma membrane"/>
    <property type="evidence" value="ECO:0007669"/>
    <property type="project" value="UniProtKB-SubCell"/>
</dbReference>
<feature type="transmembrane region" description="Helical" evidence="7">
    <location>
        <begin position="144"/>
        <end position="163"/>
    </location>
</feature>
<dbReference type="STRING" id="1637975.AN957_23220"/>
<feature type="transmembrane region" description="Helical" evidence="7">
    <location>
        <begin position="48"/>
        <end position="69"/>
    </location>
</feature>
<comment type="caution">
    <text evidence="9">The sequence shown here is derived from an EMBL/GenBank/DDBJ whole genome shotgun (WGS) entry which is preliminary data.</text>
</comment>
<keyword evidence="5 7" id="KW-1133">Transmembrane helix</keyword>
<dbReference type="EMBL" id="LJIX01000006">
    <property type="protein sequence ID" value="KQL21194.1"/>
    <property type="molecule type" value="Genomic_DNA"/>
</dbReference>
<evidence type="ECO:0000313" key="10">
    <source>
        <dbReference type="Proteomes" id="UP000050996"/>
    </source>
</evidence>
<evidence type="ECO:0000259" key="8">
    <source>
        <dbReference type="PROSITE" id="PS50850"/>
    </source>
</evidence>
<dbReference type="Proteomes" id="UP000050996">
    <property type="component" value="Unassembled WGS sequence"/>
</dbReference>
<feature type="transmembrane region" description="Helical" evidence="7">
    <location>
        <begin position="248"/>
        <end position="271"/>
    </location>
</feature>
<evidence type="ECO:0000256" key="5">
    <source>
        <dbReference type="ARBA" id="ARBA00022989"/>
    </source>
</evidence>
<sequence>MNKANLFLKQYHPIVHTLLFGTFLIALAQSMSLLFLPIYLVKELHMDPVVIGLTVGAGPLAATFGGFIAGVVSDRIGRRKVLLASLLLSSFSFLGFVFAETPIFLIILVILIGLSNSFFTPVAKALMGDVTDADKRVRVFSLRYVVNNLGFAIGPIIGAYLALSANEVPFLIAACLYLGFTILLHILLKRFGIKQIEAQDTEKITLRKSLSVLRSDTILLYFVIGGIICMVVHGQWSVPVSQYLENDFTNGVQLFAIILIANSVGVISMQYPITRWAEKRTPLFTIIIGCIFTAFGMLLFAFSGNAVMFVISTIIFTLGEVLVIPAEYTLIDQITPKALRGTYYGAQSFNSLGSFIGPMLGGFMLKQFSGTAFFLTMALISILSILFFWRGVNLFKNKNTTSNVDFEKRLIKSNSQTSILR</sequence>
<feature type="transmembrane region" description="Helical" evidence="7">
    <location>
        <begin position="81"/>
        <end position="98"/>
    </location>
</feature>
<dbReference type="CDD" id="cd17329">
    <property type="entry name" value="MFS_MdtH_MDR_like"/>
    <property type="match status" value="1"/>
</dbReference>
<dbReference type="RefSeq" id="WP_075209229.1">
    <property type="nucleotide sequence ID" value="NZ_LJIX01000006.1"/>
</dbReference>
<evidence type="ECO:0000256" key="2">
    <source>
        <dbReference type="ARBA" id="ARBA00022448"/>
    </source>
</evidence>
<feature type="transmembrane region" description="Helical" evidence="7">
    <location>
        <begin position="218"/>
        <end position="236"/>
    </location>
</feature>
<keyword evidence="4 7" id="KW-0812">Transmembrane</keyword>
<keyword evidence="2" id="KW-0813">Transport</keyword>
<dbReference type="PATRIC" id="fig|1637975.4.peg.4649"/>
<feature type="transmembrane region" description="Helical" evidence="7">
    <location>
        <begin position="12"/>
        <end position="36"/>
    </location>
</feature>
<dbReference type="Gene3D" id="1.20.1250.20">
    <property type="entry name" value="MFS general substrate transporter like domains"/>
    <property type="match status" value="1"/>
</dbReference>